<dbReference type="OMA" id="HFMRHNE"/>
<dbReference type="STRING" id="1076935.U4LTY6"/>
<dbReference type="PANTHER" id="PTHR44229">
    <property type="entry name" value="15-HYDROXYPROSTAGLANDIN DEHYDROGENASE [NAD(+)]"/>
    <property type="match status" value="1"/>
</dbReference>
<accession>U4LTY6</accession>
<keyword evidence="4" id="KW-1185">Reference proteome</keyword>
<name>U4LTY6_PYROM</name>
<dbReference type="GO" id="GO:0016491">
    <property type="term" value="F:oxidoreductase activity"/>
    <property type="evidence" value="ECO:0007669"/>
    <property type="project" value="UniProtKB-KW"/>
</dbReference>
<dbReference type="PRINTS" id="PR00081">
    <property type="entry name" value="GDHRDH"/>
</dbReference>
<comment type="similarity">
    <text evidence="1">Belongs to the short-chain dehydrogenases/reductases (SDR) family.</text>
</comment>
<dbReference type="GO" id="GO:0005737">
    <property type="term" value="C:cytoplasm"/>
    <property type="evidence" value="ECO:0007669"/>
    <property type="project" value="TreeGrafter"/>
</dbReference>
<evidence type="ECO:0000256" key="1">
    <source>
        <dbReference type="ARBA" id="ARBA00006484"/>
    </source>
</evidence>
<organism evidence="3 4">
    <name type="scientific">Pyronema omphalodes (strain CBS 100304)</name>
    <name type="common">Pyronema confluens</name>
    <dbReference type="NCBI Taxonomy" id="1076935"/>
    <lineage>
        <taxon>Eukaryota</taxon>
        <taxon>Fungi</taxon>
        <taxon>Dikarya</taxon>
        <taxon>Ascomycota</taxon>
        <taxon>Pezizomycotina</taxon>
        <taxon>Pezizomycetes</taxon>
        <taxon>Pezizales</taxon>
        <taxon>Pyronemataceae</taxon>
        <taxon>Pyronema</taxon>
    </lineage>
</organism>
<dbReference type="EMBL" id="HF935557">
    <property type="protein sequence ID" value="CCX31201.1"/>
    <property type="molecule type" value="Genomic_DNA"/>
</dbReference>
<proteinExistence type="inferred from homology"/>
<reference evidence="3 4" key="1">
    <citation type="journal article" date="2013" name="PLoS Genet.">
        <title>The genome and development-dependent transcriptomes of Pyronema confluens: a window into fungal evolution.</title>
        <authorList>
            <person name="Traeger S."/>
            <person name="Altegoer F."/>
            <person name="Freitag M."/>
            <person name="Gabaldon T."/>
            <person name="Kempken F."/>
            <person name="Kumar A."/>
            <person name="Marcet-Houben M."/>
            <person name="Poggeler S."/>
            <person name="Stajich J.E."/>
            <person name="Nowrousian M."/>
        </authorList>
    </citation>
    <scope>NUCLEOTIDE SEQUENCE [LARGE SCALE GENOMIC DNA]</scope>
    <source>
        <strain evidence="4">CBS 100304</strain>
        <tissue evidence="3">Vegetative mycelium</tissue>
    </source>
</reference>
<dbReference type="InterPro" id="IPR036291">
    <property type="entry name" value="NAD(P)-bd_dom_sf"/>
</dbReference>
<evidence type="ECO:0000256" key="2">
    <source>
        <dbReference type="ARBA" id="ARBA00023002"/>
    </source>
</evidence>
<dbReference type="SUPFAM" id="SSF51735">
    <property type="entry name" value="NAD(P)-binding Rossmann-fold domains"/>
    <property type="match status" value="1"/>
</dbReference>
<dbReference type="eggNOG" id="KOG4169">
    <property type="taxonomic scope" value="Eukaryota"/>
</dbReference>
<dbReference type="PANTHER" id="PTHR44229:SF4">
    <property type="entry name" value="15-HYDROXYPROSTAGLANDIN DEHYDROGENASE [NAD(+)]"/>
    <property type="match status" value="1"/>
</dbReference>
<dbReference type="InterPro" id="IPR002347">
    <property type="entry name" value="SDR_fam"/>
</dbReference>
<evidence type="ECO:0000313" key="3">
    <source>
        <dbReference type="EMBL" id="CCX31201.1"/>
    </source>
</evidence>
<dbReference type="OrthoDB" id="5371740at2759"/>
<evidence type="ECO:0000313" key="4">
    <source>
        <dbReference type="Proteomes" id="UP000018144"/>
    </source>
</evidence>
<gene>
    <name evidence="3" type="ORF">PCON_10329</name>
</gene>
<dbReference type="Pfam" id="PF00106">
    <property type="entry name" value="adh_short"/>
    <property type="match status" value="1"/>
</dbReference>
<protein>
    <submittedName>
        <fullName evidence="3">Similar to 15-hydroxyprostaglandin dehydrogenase [NAD(+)] acc. no. Q3T0C2</fullName>
    </submittedName>
</protein>
<dbReference type="AlphaFoldDB" id="U4LTY6"/>
<dbReference type="Gene3D" id="3.40.50.720">
    <property type="entry name" value="NAD(P)-binding Rossmann-like Domain"/>
    <property type="match status" value="1"/>
</dbReference>
<keyword evidence="2" id="KW-0560">Oxidoreductase</keyword>
<dbReference type="Proteomes" id="UP000018144">
    <property type="component" value="Unassembled WGS sequence"/>
</dbReference>
<sequence>MASSKENRVAVITGACSGIGLALTKDLISRGWRVALGDVESSGGDYLFSLFPLGSSIYVETDVTSWESQSALFRAAYEKWGRIDFHTANICVGDRENIFPRRNTIGNPHRAIQRPDLQALEVDLTAVVYGTYLALHYFRQTPGKGGQIVLTSSLAGLFSLSIAPQYIIAKHAAILIKSQLMGWTKSMAPNLAKEGITINAILPGMMPKSLMAERTPKFPKELMTPLGPVLKAFNMFLENPALNGVCAECSSGDVYFADLPQSSEAEMMDNRRKEMVARLNGKQVGKNYVVRSQL</sequence>